<evidence type="ECO:0000256" key="1">
    <source>
        <dbReference type="SAM" id="Phobius"/>
    </source>
</evidence>
<evidence type="ECO:0000313" key="2">
    <source>
        <dbReference type="EMBL" id="RDB29489.1"/>
    </source>
</evidence>
<proteinExistence type="predicted"/>
<sequence length="335" mass="37861">MACPHNSDPTPAEMAASFCGLIDEIGKQSHARRGAAHAWLKKERHDLVEKIREEYRTLYKSVQDPSLPRPQWLLDPNKPGLVIDTASHHKKYAEFSTAIVQSLKTLLFSCGFDSEVHLKISVARIRYRITIFLPKLSRSLVVVTDEYSSPPCHINSPRVARPSDLTVIPSNTSEDDGMTSDTYVFDKAPAASRFPRDLPSFITFANVVEPSIPLNDFLDYADIPRQDEDCVSVIADGSMFTEELHFESVDSYSEDEQELAVDDNEDSEKPECTIWIPILMQVNRGARILRYIYSFRPGMALVVIFPAVLVLLFVKDFYLSATIRLCMKRSQVCLP</sequence>
<dbReference type="AlphaFoldDB" id="A0A369K4C5"/>
<keyword evidence="1" id="KW-0812">Transmembrane</keyword>
<feature type="transmembrane region" description="Helical" evidence="1">
    <location>
        <begin position="298"/>
        <end position="319"/>
    </location>
</feature>
<dbReference type="InParanoid" id="A0A369K4C5"/>
<gene>
    <name evidence="2" type="ORF">Hypma_014952</name>
</gene>
<evidence type="ECO:0000313" key="3">
    <source>
        <dbReference type="Proteomes" id="UP000076154"/>
    </source>
</evidence>
<keyword evidence="3" id="KW-1185">Reference proteome</keyword>
<dbReference type="OrthoDB" id="3034830at2759"/>
<keyword evidence="1" id="KW-1133">Transmembrane helix</keyword>
<dbReference type="EMBL" id="LUEZ02000010">
    <property type="protein sequence ID" value="RDB29489.1"/>
    <property type="molecule type" value="Genomic_DNA"/>
</dbReference>
<protein>
    <submittedName>
        <fullName evidence="2">Uncharacterized protein</fullName>
    </submittedName>
</protein>
<reference evidence="2" key="1">
    <citation type="submission" date="2018-04" db="EMBL/GenBank/DDBJ databases">
        <title>Whole genome sequencing of Hypsizygus marmoreus.</title>
        <authorList>
            <person name="Choi I.-G."/>
            <person name="Min B."/>
            <person name="Kim J.-G."/>
            <person name="Kim S."/>
            <person name="Oh Y.-L."/>
            <person name="Kong W.-S."/>
            <person name="Park H."/>
            <person name="Jeong J."/>
            <person name="Song E.-S."/>
        </authorList>
    </citation>
    <scope>NUCLEOTIDE SEQUENCE [LARGE SCALE GENOMIC DNA]</scope>
    <source>
        <strain evidence="2">51987-8</strain>
    </source>
</reference>
<dbReference type="Proteomes" id="UP000076154">
    <property type="component" value="Unassembled WGS sequence"/>
</dbReference>
<keyword evidence="1" id="KW-0472">Membrane</keyword>
<organism evidence="2 3">
    <name type="scientific">Hypsizygus marmoreus</name>
    <name type="common">White beech mushroom</name>
    <name type="synonym">Agaricus marmoreus</name>
    <dbReference type="NCBI Taxonomy" id="39966"/>
    <lineage>
        <taxon>Eukaryota</taxon>
        <taxon>Fungi</taxon>
        <taxon>Dikarya</taxon>
        <taxon>Basidiomycota</taxon>
        <taxon>Agaricomycotina</taxon>
        <taxon>Agaricomycetes</taxon>
        <taxon>Agaricomycetidae</taxon>
        <taxon>Agaricales</taxon>
        <taxon>Tricholomatineae</taxon>
        <taxon>Lyophyllaceae</taxon>
        <taxon>Hypsizygus</taxon>
    </lineage>
</organism>
<accession>A0A369K4C5</accession>
<name>A0A369K4C5_HYPMA</name>
<comment type="caution">
    <text evidence="2">The sequence shown here is derived from an EMBL/GenBank/DDBJ whole genome shotgun (WGS) entry which is preliminary data.</text>
</comment>